<reference evidence="2" key="1">
    <citation type="submission" date="2021-01" db="EMBL/GenBank/DDBJ databases">
        <title>Whole genome shotgun sequence of Cellulomonas chitinilytica NBRC 110799.</title>
        <authorList>
            <person name="Komaki H."/>
            <person name="Tamura T."/>
        </authorList>
    </citation>
    <scope>NUCLEOTIDE SEQUENCE</scope>
    <source>
        <strain evidence="2">NBRC 110799</strain>
    </source>
</reference>
<gene>
    <name evidence="2" type="ORF">Cch01nite_20250</name>
</gene>
<organism evidence="2 3">
    <name type="scientific">Cellulomonas chitinilytica</name>
    <dbReference type="NCBI Taxonomy" id="398759"/>
    <lineage>
        <taxon>Bacteria</taxon>
        <taxon>Bacillati</taxon>
        <taxon>Actinomycetota</taxon>
        <taxon>Actinomycetes</taxon>
        <taxon>Micrococcales</taxon>
        <taxon>Cellulomonadaceae</taxon>
        <taxon>Cellulomonas</taxon>
    </lineage>
</organism>
<accession>A0A919P474</accession>
<dbReference type="EMBL" id="BONK01000006">
    <property type="protein sequence ID" value="GIG21301.1"/>
    <property type="molecule type" value="Genomic_DNA"/>
</dbReference>
<evidence type="ECO:0000313" key="3">
    <source>
        <dbReference type="Proteomes" id="UP000632740"/>
    </source>
</evidence>
<proteinExistence type="predicted"/>
<dbReference type="AlphaFoldDB" id="A0A919P474"/>
<comment type="caution">
    <text evidence="2">The sequence shown here is derived from an EMBL/GenBank/DDBJ whole genome shotgun (WGS) entry which is preliminary data.</text>
</comment>
<name>A0A919P474_9CELL</name>
<feature type="compositionally biased region" description="Acidic residues" evidence="1">
    <location>
        <begin position="128"/>
        <end position="146"/>
    </location>
</feature>
<keyword evidence="3" id="KW-1185">Reference proteome</keyword>
<dbReference type="Proteomes" id="UP000632740">
    <property type="component" value="Unassembled WGS sequence"/>
</dbReference>
<sequence length="428" mass="46458">MEIRGGGWGPEMLRQTVYLRLAPHERPDAALALASPDGSEPAYIAARLVDDANVSVDGRTFFGFGVGGMVAAGLASAVDRIFAPWDLQLWFTDGVWLDLHAYRGPAPGQGLLADLEQRLRASRVGPALDDDEDDDFDEDEDDDEYEETPRSVYWELEGSLADKIEAAIDKTWLTGGDPRVALGYALTGSWARQSVRRVKGDKELREQVRAVYLGASLAFGPVDQARQRWIARLLDVRHPKNPSYPSYSHLPWIDEAWAGPLPPGLRRPGAVARDVVTAVRRGQHPRLPGGDPGVQLRIGDILHLAAARNEDDDERERIEELAHALVRAGTRAGGRYTARQTAAVAAAARMPQFLARRGYGVDAGAAIVAASGLDIDVCIMACQLREAGARALGEPEDAVATLAGNVLSDLGYDRTTWVDSEPDTPSGW</sequence>
<evidence type="ECO:0000256" key="1">
    <source>
        <dbReference type="SAM" id="MobiDB-lite"/>
    </source>
</evidence>
<protein>
    <submittedName>
        <fullName evidence="2">Uncharacterized protein</fullName>
    </submittedName>
</protein>
<evidence type="ECO:0000313" key="2">
    <source>
        <dbReference type="EMBL" id="GIG21301.1"/>
    </source>
</evidence>
<feature type="region of interest" description="Disordered" evidence="1">
    <location>
        <begin position="124"/>
        <end position="148"/>
    </location>
</feature>